<feature type="domain" description="DUF362" evidence="1">
    <location>
        <begin position="41"/>
        <end position="180"/>
    </location>
</feature>
<name>A0A1F2PCG6_9EURY</name>
<accession>A0A1F2PCG6</accession>
<dbReference type="EMBL" id="LYOS01000001">
    <property type="protein sequence ID" value="OFV68326.1"/>
    <property type="molecule type" value="Genomic_DNA"/>
</dbReference>
<dbReference type="Proteomes" id="UP000186940">
    <property type="component" value="Unassembled WGS sequence"/>
</dbReference>
<protein>
    <submittedName>
        <fullName evidence="2">Protein containing DUF362</fullName>
    </submittedName>
</protein>
<organism evidence="2 3">
    <name type="scientific">Candidatus Syntropharchaeum caldarium</name>
    <dbReference type="NCBI Taxonomy" id="1838285"/>
    <lineage>
        <taxon>Archaea</taxon>
        <taxon>Methanobacteriati</taxon>
        <taxon>Methanobacteriota</taxon>
        <taxon>Stenosarchaea group</taxon>
        <taxon>Methanomicrobia</taxon>
        <taxon>Methanosarcinales</taxon>
        <taxon>ANME-2 cluster</taxon>
        <taxon>Candidatus Syntropharchaeum</taxon>
    </lineage>
</organism>
<reference evidence="2" key="1">
    <citation type="submission" date="2016-05" db="EMBL/GenBank/DDBJ databases">
        <title>Microbial consortia oxidize butane by reversing methanogenesis.</title>
        <authorList>
            <person name="Laso-Perez R."/>
            <person name="Richter M."/>
            <person name="Wegener G."/>
            <person name="Musat F."/>
        </authorList>
    </citation>
    <scope>NUCLEOTIDE SEQUENCE [LARGE SCALE GENOMIC DNA]</scope>
    <source>
        <strain evidence="2">BOX2</strain>
    </source>
</reference>
<dbReference type="Pfam" id="PF04015">
    <property type="entry name" value="DUF362"/>
    <property type="match status" value="1"/>
</dbReference>
<evidence type="ECO:0000313" key="2">
    <source>
        <dbReference type="EMBL" id="OFV68326.1"/>
    </source>
</evidence>
<evidence type="ECO:0000313" key="3">
    <source>
        <dbReference type="Proteomes" id="UP000186940"/>
    </source>
</evidence>
<proteinExistence type="predicted"/>
<gene>
    <name evidence="2" type="ORF">SCAL_000002</name>
</gene>
<keyword evidence="3" id="KW-1185">Reference proteome</keyword>
<comment type="caution">
    <text evidence="2">The sequence shown here is derived from an EMBL/GenBank/DDBJ whole genome shotgun (WGS) entry which is preliminary data.</text>
</comment>
<sequence length="188" mass="21271">MTIRKHTVYITKVQNEDVYSALKLSIDEILTEAFLSGIEKVLIKPNFLNSSSAETGVTTDLRIIEGLIEILKEKGIKEIYVGEASFEKTQRVFESLDVYNLEQDGVKVVNFEEDEWIVVESPLKLALKHFHLPKTVMDCDLIINVAKMKTHSETGVSLGIKNLLGCILRGALRCRQEFHHSDHICSLI</sequence>
<evidence type="ECO:0000259" key="1">
    <source>
        <dbReference type="Pfam" id="PF04015"/>
    </source>
</evidence>
<dbReference type="AlphaFoldDB" id="A0A1F2PCG6"/>
<dbReference type="STRING" id="1838285.SCAL_000002"/>
<dbReference type="InterPro" id="IPR007160">
    <property type="entry name" value="DUF362"/>
</dbReference>